<sequence>MADDVSFSHCYLAYISNAIYELPTQASPTFARSSLINTGWHILPNYLWKHFITPKDWIYLMHRYEAYLVTGTRITLFNMIPMAYQLAIQATTTFTSFNNCIYAWGYTDDVYETSYHNWLTNEADNPPLFYPEGLRCTIKQSTRTRYNLPLYQYRPPLFHLPSNNTFSWDNANGVGIFPVNETPTGVVWNPLNRPEELQEYRPGKNSMTFSWSPHDCDAGKWINLDQMAYMTPCPVYGPYALKNRPGAFQMTDQVDPDFFCSRYQGNQWENDYTLPNLADQPLVPHAYFWKELQQSIINQNSTTKPNNANQAMKPNLYYPGTEYSLWKYGPNQHFTKLVPIIDSNNTNIAFSAQTAVKVELNLKCKKRRSAFFCPTDGPYSAQQMYSANLEKIVFTPSYIRARSGGARILWQNLTDTTGTTNDGHYRIDPYSSSTTVGAGPGVGGTRSAFTSTYTQAEPTELRVTFSKENDRVVIEQPQAPKRKTNKIIEAMDTQHPFWSEHTQK</sequence>
<dbReference type="EMBL" id="MW046623">
    <property type="protein sequence ID" value="QTE04105.1"/>
    <property type="molecule type" value="Genomic_DNA"/>
</dbReference>
<reference evidence="1" key="1">
    <citation type="submission" date="2020-09" db="EMBL/GenBank/DDBJ databases">
        <title>Parvovirus dark matter in the feces of wild birds.</title>
        <authorList>
            <person name="Dai Z."/>
            <person name="Yang S."/>
            <person name="Zhang W."/>
        </authorList>
    </citation>
    <scope>NUCLEOTIDE SEQUENCE</scope>
    <source>
        <strain evidence="1">Swn66par07</strain>
    </source>
</reference>
<organism evidence="1">
    <name type="scientific">Cygnus columbianus Chaphamaparvovirus</name>
    <dbReference type="NCBI Taxonomy" id="2794486"/>
    <lineage>
        <taxon>Viruses</taxon>
        <taxon>Monodnaviria</taxon>
        <taxon>Shotokuvirae</taxon>
        <taxon>Cossaviricota</taxon>
        <taxon>Quintoviricetes</taxon>
        <taxon>Piccovirales</taxon>
        <taxon>Parvoviridae</taxon>
        <taxon>Hamaparvovirinae</taxon>
        <taxon>Chaphamaparvovirus</taxon>
    </lineage>
</organism>
<name>A0A8A4XDQ8_9VIRU</name>
<proteinExistence type="predicted"/>
<evidence type="ECO:0000313" key="1">
    <source>
        <dbReference type="EMBL" id="QTE04105.1"/>
    </source>
</evidence>
<accession>A0A8A4XDQ8</accession>
<protein>
    <submittedName>
        <fullName evidence="1">Capsid protein</fullName>
    </submittedName>
</protein>